<evidence type="ECO:0000313" key="10">
    <source>
        <dbReference type="EMBL" id="CAB3391029.1"/>
    </source>
</evidence>
<keyword evidence="4 7" id="KW-0238">DNA-binding</keyword>
<evidence type="ECO:0000256" key="4">
    <source>
        <dbReference type="ARBA" id="ARBA00023125"/>
    </source>
</evidence>
<dbReference type="SUPFAM" id="SSF52172">
    <property type="entry name" value="CheY-like"/>
    <property type="match status" value="1"/>
</dbReference>
<protein>
    <submittedName>
        <fullName evidence="10">Sensory transduction protein regX3</fullName>
    </submittedName>
</protein>
<evidence type="ECO:0000256" key="2">
    <source>
        <dbReference type="ARBA" id="ARBA00023012"/>
    </source>
</evidence>
<dbReference type="InterPro" id="IPR001867">
    <property type="entry name" value="OmpR/PhoB-type_DNA-bd"/>
</dbReference>
<feature type="domain" description="OmpR/PhoB-type" evidence="9">
    <location>
        <begin position="138"/>
        <end position="239"/>
    </location>
</feature>
<dbReference type="SMART" id="SM00862">
    <property type="entry name" value="Trans_reg_C"/>
    <property type="match status" value="1"/>
</dbReference>
<dbReference type="EMBL" id="LR792683">
    <property type="protein sequence ID" value="CAB3391029.1"/>
    <property type="molecule type" value="Genomic_DNA"/>
</dbReference>
<dbReference type="GO" id="GO:0005829">
    <property type="term" value="C:cytosol"/>
    <property type="evidence" value="ECO:0007669"/>
    <property type="project" value="TreeGrafter"/>
</dbReference>
<dbReference type="InterPro" id="IPR011006">
    <property type="entry name" value="CheY-like_superfamily"/>
</dbReference>
<sequence>MPTKGAWIVNRKPRNILIVEGEQKLRDVIASYLEKAGYRPLQAARADEAWDLLQQEPADLVILDLLLPDMPGEELCKKIRAHTAVPILMLTAKAGETDRIRGLSLGADDYVTKPFSPRELVARIQAILRRVSPEELLADTVTFRDGELVIDAGRQKVYRKGELVPLTPFEYRLLLTLARHPDRPLTREELILKLGGFDYEGDVRTIDQHIKNLRQKIEPDPKNPTYILTVFGVGYKFAPGSP</sequence>
<name>A0A6F9E435_9BACL</name>
<dbReference type="InterPro" id="IPR036388">
    <property type="entry name" value="WH-like_DNA-bd_sf"/>
</dbReference>
<feature type="domain" description="Response regulatory" evidence="8">
    <location>
        <begin position="15"/>
        <end position="128"/>
    </location>
</feature>
<organism evidence="10 11">
    <name type="scientific">Kyrpidia spormannii</name>
    <dbReference type="NCBI Taxonomy" id="2055160"/>
    <lineage>
        <taxon>Bacteria</taxon>
        <taxon>Bacillati</taxon>
        <taxon>Bacillota</taxon>
        <taxon>Bacilli</taxon>
        <taxon>Bacillales</taxon>
        <taxon>Alicyclobacillaceae</taxon>
        <taxon>Kyrpidia</taxon>
    </lineage>
</organism>
<dbReference type="SUPFAM" id="SSF46894">
    <property type="entry name" value="C-terminal effector domain of the bipartite response regulators"/>
    <property type="match status" value="1"/>
</dbReference>
<accession>A0A6F9E435</accession>
<dbReference type="Pfam" id="PF00072">
    <property type="entry name" value="Response_reg"/>
    <property type="match status" value="1"/>
</dbReference>
<dbReference type="CDD" id="cd00383">
    <property type="entry name" value="trans_reg_C"/>
    <property type="match status" value="1"/>
</dbReference>
<evidence type="ECO:0000256" key="1">
    <source>
        <dbReference type="ARBA" id="ARBA00022553"/>
    </source>
</evidence>
<keyword evidence="1 6" id="KW-0597">Phosphoprotein</keyword>
<dbReference type="GO" id="GO:0006355">
    <property type="term" value="P:regulation of DNA-templated transcription"/>
    <property type="evidence" value="ECO:0007669"/>
    <property type="project" value="InterPro"/>
</dbReference>
<evidence type="ECO:0000256" key="5">
    <source>
        <dbReference type="ARBA" id="ARBA00023163"/>
    </source>
</evidence>
<reference evidence="10 11" key="1">
    <citation type="submission" date="2020-04" db="EMBL/GenBank/DDBJ databases">
        <authorList>
            <person name="Hogendoorn C."/>
        </authorList>
    </citation>
    <scope>NUCLEOTIDE SEQUENCE [LARGE SCALE GENOMIC DNA]</scope>
    <source>
        <strain evidence="10">COOX1</strain>
    </source>
</reference>
<gene>
    <name evidence="10" type="primary">regX</name>
    <name evidence="10" type="ORF">COOX1_0708</name>
</gene>
<dbReference type="AlphaFoldDB" id="A0A6F9E435"/>
<dbReference type="Gene3D" id="1.10.10.10">
    <property type="entry name" value="Winged helix-like DNA-binding domain superfamily/Winged helix DNA-binding domain"/>
    <property type="match status" value="1"/>
</dbReference>
<dbReference type="Pfam" id="PF00486">
    <property type="entry name" value="Trans_reg_C"/>
    <property type="match status" value="1"/>
</dbReference>
<evidence type="ECO:0000256" key="3">
    <source>
        <dbReference type="ARBA" id="ARBA00023015"/>
    </source>
</evidence>
<evidence type="ECO:0000256" key="6">
    <source>
        <dbReference type="PROSITE-ProRule" id="PRU00169"/>
    </source>
</evidence>
<dbReference type="GO" id="GO:0000156">
    <property type="term" value="F:phosphorelay response regulator activity"/>
    <property type="evidence" value="ECO:0007669"/>
    <property type="project" value="TreeGrafter"/>
</dbReference>
<dbReference type="Gene3D" id="6.10.250.690">
    <property type="match status" value="1"/>
</dbReference>
<evidence type="ECO:0000313" key="11">
    <source>
        <dbReference type="Proteomes" id="UP000502196"/>
    </source>
</evidence>
<dbReference type="PROSITE" id="PS51755">
    <property type="entry name" value="OMPR_PHOB"/>
    <property type="match status" value="1"/>
</dbReference>
<dbReference type="InterPro" id="IPR016032">
    <property type="entry name" value="Sig_transdc_resp-reg_C-effctor"/>
</dbReference>
<dbReference type="SMART" id="SM00448">
    <property type="entry name" value="REC"/>
    <property type="match status" value="1"/>
</dbReference>
<dbReference type="PANTHER" id="PTHR48111">
    <property type="entry name" value="REGULATOR OF RPOS"/>
    <property type="match status" value="1"/>
</dbReference>
<dbReference type="PANTHER" id="PTHR48111:SF73">
    <property type="entry name" value="ALKALINE PHOSPHATASE SYNTHESIS TRANSCRIPTIONAL REGULATORY PROTEIN PHOP"/>
    <property type="match status" value="1"/>
</dbReference>
<keyword evidence="2" id="KW-0902">Two-component regulatory system</keyword>
<dbReference type="Proteomes" id="UP000502196">
    <property type="component" value="Chromosome"/>
</dbReference>
<dbReference type="PROSITE" id="PS50110">
    <property type="entry name" value="RESPONSE_REGULATORY"/>
    <property type="match status" value="1"/>
</dbReference>
<evidence type="ECO:0000259" key="9">
    <source>
        <dbReference type="PROSITE" id="PS51755"/>
    </source>
</evidence>
<evidence type="ECO:0000259" key="8">
    <source>
        <dbReference type="PROSITE" id="PS50110"/>
    </source>
</evidence>
<dbReference type="InterPro" id="IPR001789">
    <property type="entry name" value="Sig_transdc_resp-reg_receiver"/>
</dbReference>
<dbReference type="GO" id="GO:0000976">
    <property type="term" value="F:transcription cis-regulatory region binding"/>
    <property type="evidence" value="ECO:0007669"/>
    <property type="project" value="TreeGrafter"/>
</dbReference>
<dbReference type="InterPro" id="IPR039420">
    <property type="entry name" value="WalR-like"/>
</dbReference>
<keyword evidence="3" id="KW-0805">Transcription regulation</keyword>
<feature type="DNA-binding region" description="OmpR/PhoB-type" evidence="7">
    <location>
        <begin position="138"/>
        <end position="239"/>
    </location>
</feature>
<dbReference type="Gene3D" id="3.40.50.2300">
    <property type="match status" value="1"/>
</dbReference>
<keyword evidence="5" id="KW-0804">Transcription</keyword>
<feature type="modified residue" description="4-aspartylphosphate" evidence="6">
    <location>
        <position position="64"/>
    </location>
</feature>
<dbReference type="GO" id="GO:0032993">
    <property type="term" value="C:protein-DNA complex"/>
    <property type="evidence" value="ECO:0007669"/>
    <property type="project" value="TreeGrafter"/>
</dbReference>
<evidence type="ECO:0000256" key="7">
    <source>
        <dbReference type="PROSITE-ProRule" id="PRU01091"/>
    </source>
</evidence>
<proteinExistence type="predicted"/>